<keyword evidence="2" id="KW-1133">Transmembrane helix</keyword>
<keyword evidence="4" id="KW-1185">Reference proteome</keyword>
<proteinExistence type="predicted"/>
<keyword evidence="2" id="KW-0472">Membrane</keyword>
<evidence type="ECO:0000256" key="1">
    <source>
        <dbReference type="SAM" id="MobiDB-lite"/>
    </source>
</evidence>
<dbReference type="AlphaFoldDB" id="A0A7C8I8N2"/>
<reference evidence="3 4" key="1">
    <citation type="submission" date="2020-01" db="EMBL/GenBank/DDBJ databases">
        <authorList>
            <consortium name="DOE Joint Genome Institute"/>
            <person name="Haridas S."/>
            <person name="Albert R."/>
            <person name="Binder M."/>
            <person name="Bloem J."/>
            <person name="Labutti K."/>
            <person name="Salamov A."/>
            <person name="Andreopoulos B."/>
            <person name="Baker S.E."/>
            <person name="Barry K."/>
            <person name="Bills G."/>
            <person name="Bluhm B.H."/>
            <person name="Cannon C."/>
            <person name="Castanera R."/>
            <person name="Culley D.E."/>
            <person name="Daum C."/>
            <person name="Ezra D."/>
            <person name="Gonzalez J.B."/>
            <person name="Henrissat B."/>
            <person name="Kuo A."/>
            <person name="Liang C."/>
            <person name="Lipzen A."/>
            <person name="Lutzoni F."/>
            <person name="Magnuson J."/>
            <person name="Mondo S."/>
            <person name="Nolan M."/>
            <person name="Ohm R."/>
            <person name="Pangilinan J."/>
            <person name="Park H.-J.H."/>
            <person name="Ramirez L."/>
            <person name="Alfaro M."/>
            <person name="Sun H."/>
            <person name="Tritt A."/>
            <person name="Yoshinaga Y."/>
            <person name="Zwiers L.-H.L."/>
            <person name="Turgeon B.G."/>
            <person name="Goodwin S.B."/>
            <person name="Spatafora J.W."/>
            <person name="Crous P.W."/>
            <person name="Grigoriev I.V."/>
        </authorList>
    </citation>
    <scope>NUCLEOTIDE SEQUENCE [LARGE SCALE GENOMIC DNA]</scope>
    <source>
        <strain evidence="3 4">CBS 611.86</strain>
    </source>
</reference>
<feature type="compositionally biased region" description="Polar residues" evidence="1">
    <location>
        <begin position="1"/>
        <end position="14"/>
    </location>
</feature>
<keyword evidence="2" id="KW-0812">Transmembrane</keyword>
<name>A0A7C8I8N2_9PLEO</name>
<gene>
    <name evidence="3" type="ORF">BDV95DRAFT_638991</name>
</gene>
<feature type="compositionally biased region" description="Basic and acidic residues" evidence="1">
    <location>
        <begin position="55"/>
        <end position="64"/>
    </location>
</feature>
<dbReference type="Proteomes" id="UP000481861">
    <property type="component" value="Unassembled WGS sequence"/>
</dbReference>
<comment type="caution">
    <text evidence="3">The sequence shown here is derived from an EMBL/GenBank/DDBJ whole genome shotgun (WGS) entry which is preliminary data.</text>
</comment>
<evidence type="ECO:0000313" key="4">
    <source>
        <dbReference type="Proteomes" id="UP000481861"/>
    </source>
</evidence>
<dbReference type="EMBL" id="JAADJZ010000013">
    <property type="protein sequence ID" value="KAF2870912.1"/>
    <property type="molecule type" value="Genomic_DNA"/>
</dbReference>
<evidence type="ECO:0000313" key="3">
    <source>
        <dbReference type="EMBL" id="KAF2870912.1"/>
    </source>
</evidence>
<feature type="transmembrane region" description="Helical" evidence="2">
    <location>
        <begin position="280"/>
        <end position="304"/>
    </location>
</feature>
<feature type="transmembrane region" description="Helical" evidence="2">
    <location>
        <begin position="310"/>
        <end position="328"/>
    </location>
</feature>
<sequence length="342" mass="37547">MSQYSHTPSGTFHQPSERSDGAASTNSPSGALPNARPDNNDVERISQAQPLLRAQTDDNDKHDSGSPCEPQHPVRHEAQGRILDGQSGDSHLSRGRQSVSHGAIRNRPFSLYGTDLAASRDLAAEKLDELYRTRDGSDRTRATVDGFAPGIETNMKKGKELLNDAKYKQSTGHYDRADFFIHVNGISLSHSALQISQELLRVRRSPLSHAFFGHFHLPINLFFERRCLSGPFVNSSFLPLHYIQQVFQVCTLGGLVEAPVATIILFKAPQIPAIKIPSGGFLRFPCVGMASAWAPWLSAVVVPAREVQPFFVTIVEGLSLLLLALGLFTELVRIMSRGPAFV</sequence>
<organism evidence="3 4">
    <name type="scientific">Massariosphaeria phaeospora</name>
    <dbReference type="NCBI Taxonomy" id="100035"/>
    <lineage>
        <taxon>Eukaryota</taxon>
        <taxon>Fungi</taxon>
        <taxon>Dikarya</taxon>
        <taxon>Ascomycota</taxon>
        <taxon>Pezizomycotina</taxon>
        <taxon>Dothideomycetes</taxon>
        <taxon>Pleosporomycetidae</taxon>
        <taxon>Pleosporales</taxon>
        <taxon>Pleosporales incertae sedis</taxon>
        <taxon>Massariosphaeria</taxon>
    </lineage>
</organism>
<evidence type="ECO:0000256" key="2">
    <source>
        <dbReference type="SAM" id="Phobius"/>
    </source>
</evidence>
<protein>
    <submittedName>
        <fullName evidence="3">Uncharacterized protein</fullName>
    </submittedName>
</protein>
<feature type="region of interest" description="Disordered" evidence="1">
    <location>
        <begin position="1"/>
        <end position="73"/>
    </location>
</feature>
<accession>A0A7C8I8N2</accession>